<sequence>MCGSYDMKNLGALLAGVVYGFFTCPVFQLGSGSEAIMTVGAEKQNSADPCKSFLIFTIFVAVLVTCVLVLGDGPLTFPTYDDVFYSLIYCIIIIIIIIIIVKTSTI</sequence>
<proteinExistence type="predicted"/>
<name>A0ABC8JLB0_ERUVS</name>
<comment type="caution">
    <text evidence="2">The sequence shown here is derived from an EMBL/GenBank/DDBJ whole genome shotgun (WGS) entry which is preliminary data.</text>
</comment>
<feature type="transmembrane region" description="Helical" evidence="1">
    <location>
        <begin position="83"/>
        <end position="101"/>
    </location>
</feature>
<reference evidence="2 3" key="1">
    <citation type="submission" date="2022-03" db="EMBL/GenBank/DDBJ databases">
        <authorList>
            <person name="Macdonald S."/>
            <person name="Ahmed S."/>
            <person name="Newling K."/>
        </authorList>
    </citation>
    <scope>NUCLEOTIDE SEQUENCE [LARGE SCALE GENOMIC DNA]</scope>
</reference>
<protein>
    <submittedName>
        <fullName evidence="2">Uncharacterized protein</fullName>
    </submittedName>
</protein>
<gene>
    <name evidence="2" type="ORF">ERUC_LOCUS10802</name>
</gene>
<keyword evidence="1" id="KW-0812">Transmembrane</keyword>
<evidence type="ECO:0000256" key="1">
    <source>
        <dbReference type="SAM" id="Phobius"/>
    </source>
</evidence>
<dbReference type="Proteomes" id="UP001642260">
    <property type="component" value="Unassembled WGS sequence"/>
</dbReference>
<feature type="transmembrane region" description="Helical" evidence="1">
    <location>
        <begin position="12"/>
        <end position="31"/>
    </location>
</feature>
<feature type="transmembrane region" description="Helical" evidence="1">
    <location>
        <begin position="52"/>
        <end position="71"/>
    </location>
</feature>
<keyword evidence="3" id="KW-1185">Reference proteome</keyword>
<dbReference type="AlphaFoldDB" id="A0ABC8JLB0"/>
<accession>A0ABC8JLB0</accession>
<evidence type="ECO:0000313" key="3">
    <source>
        <dbReference type="Proteomes" id="UP001642260"/>
    </source>
</evidence>
<keyword evidence="1" id="KW-0472">Membrane</keyword>
<evidence type="ECO:0000313" key="2">
    <source>
        <dbReference type="EMBL" id="CAH8326834.1"/>
    </source>
</evidence>
<organism evidence="2 3">
    <name type="scientific">Eruca vesicaria subsp. sativa</name>
    <name type="common">Garden rocket</name>
    <name type="synonym">Eruca sativa</name>
    <dbReference type="NCBI Taxonomy" id="29727"/>
    <lineage>
        <taxon>Eukaryota</taxon>
        <taxon>Viridiplantae</taxon>
        <taxon>Streptophyta</taxon>
        <taxon>Embryophyta</taxon>
        <taxon>Tracheophyta</taxon>
        <taxon>Spermatophyta</taxon>
        <taxon>Magnoliopsida</taxon>
        <taxon>eudicotyledons</taxon>
        <taxon>Gunneridae</taxon>
        <taxon>Pentapetalae</taxon>
        <taxon>rosids</taxon>
        <taxon>malvids</taxon>
        <taxon>Brassicales</taxon>
        <taxon>Brassicaceae</taxon>
        <taxon>Brassiceae</taxon>
        <taxon>Eruca</taxon>
    </lineage>
</organism>
<keyword evidence="1" id="KW-1133">Transmembrane helix</keyword>
<dbReference type="EMBL" id="CAKOAT010106265">
    <property type="protein sequence ID" value="CAH8326834.1"/>
    <property type="molecule type" value="Genomic_DNA"/>
</dbReference>